<comment type="caution">
    <text evidence="5">The sequence shown here is derived from an EMBL/GenBank/DDBJ whole genome shotgun (WGS) entry which is preliminary data.</text>
</comment>
<keyword evidence="3" id="KW-0812">Transmembrane</keyword>
<name>A0A6B3QK21_STRTE</name>
<feature type="coiled-coil region" evidence="1">
    <location>
        <begin position="177"/>
        <end position="208"/>
    </location>
</feature>
<gene>
    <name evidence="5" type="ORF">GUR47_15620</name>
</gene>
<dbReference type="InterPro" id="IPR049082">
    <property type="entry name" value="T7SS_signal"/>
</dbReference>
<accession>A0A6B3QK21</accession>
<dbReference type="SUPFAM" id="SSF57997">
    <property type="entry name" value="Tropomyosin"/>
    <property type="match status" value="1"/>
</dbReference>
<feature type="region of interest" description="Disordered" evidence="2">
    <location>
        <begin position="137"/>
        <end position="168"/>
    </location>
</feature>
<keyword evidence="3" id="KW-1133">Transmembrane helix</keyword>
<keyword evidence="3" id="KW-0472">Membrane</keyword>
<evidence type="ECO:0000259" key="4">
    <source>
        <dbReference type="Pfam" id="PF21725"/>
    </source>
</evidence>
<feature type="transmembrane region" description="Helical" evidence="3">
    <location>
        <begin position="268"/>
        <end position="288"/>
    </location>
</feature>
<feature type="domain" description="Putative T7SS secretion signal" evidence="4">
    <location>
        <begin position="49"/>
        <end position="201"/>
    </location>
</feature>
<protein>
    <recommendedName>
        <fullName evidence="4">Putative T7SS secretion signal domain-containing protein</fullName>
    </recommendedName>
</protein>
<organism evidence="5">
    <name type="scientific">Streptomyces tendae</name>
    <dbReference type="NCBI Taxonomy" id="1932"/>
    <lineage>
        <taxon>Bacteria</taxon>
        <taxon>Bacillati</taxon>
        <taxon>Actinomycetota</taxon>
        <taxon>Actinomycetes</taxon>
        <taxon>Kitasatosporales</taxon>
        <taxon>Streptomycetaceae</taxon>
        <taxon>Streptomyces</taxon>
    </lineage>
</organism>
<proteinExistence type="predicted"/>
<reference evidence="5" key="1">
    <citation type="journal article" date="2020" name="Microorganisms">
        <title>Isolation, Genomic and Metabolomic Characterization of Streptomyces tendae VITAKN with Quorum Sensing Inhibitory Activity from Southern India.</title>
        <authorList>
            <person name="Ishaque N.M."/>
            <person name="Burgsdorf I."/>
            <person name="Limlingan Malit J.J."/>
            <person name="Saha S."/>
            <person name="Teta R."/>
            <person name="Ewe D."/>
            <person name="Kannabiran K."/>
            <person name="Hrouzek P."/>
            <person name="Steindler L."/>
            <person name="Costantino V."/>
            <person name="Saurav K."/>
        </authorList>
    </citation>
    <scope>NUCLEOTIDE SEQUENCE</scope>
    <source>
        <strain evidence="5">VITAKN</strain>
    </source>
</reference>
<feature type="region of interest" description="Disordered" evidence="2">
    <location>
        <begin position="1"/>
        <end position="42"/>
    </location>
</feature>
<dbReference type="RefSeq" id="WP_164458791.1">
    <property type="nucleotide sequence ID" value="NZ_JAAIFS010000003.1"/>
</dbReference>
<sequence length="454" mass="47462">MTVTAGHDQYGAALDPQSRADLGKPQGLKSAPPIPNPAYPHLGFNPVPGDTETVRGLEKKLSGCAKVLQEAYDLVTKLLDGSYWKGDAAVAFREQVDGGPLPLNLKNAAHSIRKAARQLDRWEGELDDFQRRARKLEDDAKDAQAAVDRARGRADSAGHDPDLEKEGADGDAALKALTRANGDLDDARAELKKIIGKAKRLAEEHEEKAGYRARKIRDATRKLVPHEPGLFDEVLDWLGDNLPDILSFVAGVIGVVALLLSGPLGWGVATVAALVLTASGLSVVALGLRLADPAVRASLWDGLAEGELDADFWSNAVSVGADAVGALPGIAAAAKGSFEATRAIRRSGQVLDFWQRAGTYGSKALDEAGAISNLENSMVARAVRGFSDPDGAANVIAGASGVVGVGTGGFGLYNKAVDAEDDGIKDGAVAGIDGSRLILDGGGLVDVARYVFCH</sequence>
<evidence type="ECO:0000256" key="3">
    <source>
        <dbReference type="SAM" id="Phobius"/>
    </source>
</evidence>
<dbReference type="EMBL" id="JAAIFS010000003">
    <property type="protein sequence ID" value="NEV88088.1"/>
    <property type="molecule type" value="Genomic_DNA"/>
</dbReference>
<evidence type="ECO:0000256" key="1">
    <source>
        <dbReference type="SAM" id="Coils"/>
    </source>
</evidence>
<evidence type="ECO:0000313" key="5">
    <source>
        <dbReference type="EMBL" id="NEV88088.1"/>
    </source>
</evidence>
<feature type="transmembrane region" description="Helical" evidence="3">
    <location>
        <begin position="245"/>
        <end position="262"/>
    </location>
</feature>
<dbReference type="AlphaFoldDB" id="A0A6B3QK21"/>
<keyword evidence="1" id="KW-0175">Coiled coil</keyword>
<dbReference type="Pfam" id="PF21725">
    <property type="entry name" value="T7SS_signal"/>
    <property type="match status" value="1"/>
</dbReference>
<evidence type="ECO:0000256" key="2">
    <source>
        <dbReference type="SAM" id="MobiDB-lite"/>
    </source>
</evidence>
<dbReference type="Gene3D" id="1.10.287.1490">
    <property type="match status" value="1"/>
</dbReference>